<dbReference type="Proteomes" id="UP000618795">
    <property type="component" value="Unassembled WGS sequence"/>
</dbReference>
<dbReference type="GO" id="GO:0004016">
    <property type="term" value="F:adenylate cyclase activity"/>
    <property type="evidence" value="ECO:0007669"/>
    <property type="project" value="TreeGrafter"/>
</dbReference>
<dbReference type="InterPro" id="IPR011990">
    <property type="entry name" value="TPR-like_helical_dom_sf"/>
</dbReference>
<dbReference type="InterPro" id="IPR000792">
    <property type="entry name" value="Tscrpt_reg_LuxR_C"/>
</dbReference>
<evidence type="ECO:0000313" key="4">
    <source>
        <dbReference type="EMBL" id="GGU90617.1"/>
    </source>
</evidence>
<name>A0A918I9B2_9ACTN</name>
<dbReference type="SUPFAM" id="SSF48452">
    <property type="entry name" value="TPR-like"/>
    <property type="match status" value="1"/>
</dbReference>
<reference evidence="4" key="1">
    <citation type="journal article" date="2014" name="Int. J. Syst. Evol. Microbiol.">
        <title>Complete genome sequence of Corynebacterium casei LMG S-19264T (=DSM 44701T), isolated from a smear-ripened cheese.</title>
        <authorList>
            <consortium name="US DOE Joint Genome Institute (JGI-PGF)"/>
            <person name="Walter F."/>
            <person name="Albersmeier A."/>
            <person name="Kalinowski J."/>
            <person name="Ruckert C."/>
        </authorList>
    </citation>
    <scope>NUCLEOTIDE SEQUENCE</scope>
    <source>
        <strain evidence="4">JCM 4369</strain>
    </source>
</reference>
<dbReference type="GO" id="GO:0005524">
    <property type="term" value="F:ATP binding"/>
    <property type="evidence" value="ECO:0007669"/>
    <property type="project" value="UniProtKB-KW"/>
</dbReference>
<dbReference type="InterPro" id="IPR003593">
    <property type="entry name" value="AAA+_ATPase"/>
</dbReference>
<evidence type="ECO:0000259" key="3">
    <source>
        <dbReference type="PROSITE" id="PS50043"/>
    </source>
</evidence>
<organism evidence="4 5">
    <name type="scientific">Streptomyces filipinensis</name>
    <dbReference type="NCBI Taxonomy" id="66887"/>
    <lineage>
        <taxon>Bacteria</taxon>
        <taxon>Bacillati</taxon>
        <taxon>Actinomycetota</taxon>
        <taxon>Actinomycetes</taxon>
        <taxon>Kitasatosporales</taxon>
        <taxon>Streptomycetaceae</taxon>
        <taxon>Streptomyces</taxon>
    </lineage>
</organism>
<dbReference type="InterPro" id="IPR027417">
    <property type="entry name" value="P-loop_NTPase"/>
</dbReference>
<dbReference type="GO" id="GO:0005737">
    <property type="term" value="C:cytoplasm"/>
    <property type="evidence" value="ECO:0007669"/>
    <property type="project" value="TreeGrafter"/>
</dbReference>
<evidence type="ECO:0000256" key="1">
    <source>
        <dbReference type="ARBA" id="ARBA00022741"/>
    </source>
</evidence>
<gene>
    <name evidence="4" type="ORF">GCM10010260_26420</name>
</gene>
<dbReference type="GO" id="GO:0006355">
    <property type="term" value="P:regulation of DNA-templated transcription"/>
    <property type="evidence" value="ECO:0007669"/>
    <property type="project" value="InterPro"/>
</dbReference>
<reference evidence="4" key="2">
    <citation type="submission" date="2020-09" db="EMBL/GenBank/DDBJ databases">
        <authorList>
            <person name="Sun Q."/>
            <person name="Ohkuma M."/>
        </authorList>
    </citation>
    <scope>NUCLEOTIDE SEQUENCE</scope>
    <source>
        <strain evidence="4">JCM 4369</strain>
    </source>
</reference>
<feature type="domain" description="HTH luxR-type" evidence="3">
    <location>
        <begin position="781"/>
        <end position="845"/>
    </location>
</feature>
<keyword evidence="5" id="KW-1185">Reference proteome</keyword>
<dbReference type="PROSITE" id="PS50043">
    <property type="entry name" value="HTH_LUXR_2"/>
    <property type="match status" value="1"/>
</dbReference>
<sequence>MATAATAGAGTNRLPHRERELDALETALADLAAGRPSVLLVSGPRGTGKTALLRAMTLRAAEVAVPLRARCHAHEQDFPYGVVRQLFDPFTHRSAQQGTPLVEFSEQLAEAIPGSAEGAPGASGGRHAVLDELFHAARDLSSRRPVLLAIDDLHLADPQSLHWCTYLARRLDGLPVLLIATVDPDAGHRAAAELGALAHTTVLVPEPLCDSCTTERLAEGLGAPVDTELAALCHAVSQGNPLILAELTTRLAAGRISPGAPDPETVRQIAAGTLADTALSWLRERHPSAFDLLTALAVLGPEVPPAHAAMLAGQGDLVADEARAALARSGLIEPEPPCALRHDLVRTAVLAGTEAGTLVTLHERAGELMVRLGAPADRAAEHLLSSGSTGLDWALPVLRAAARNAAQSGGWDMAARYLRRGLAEPAPQDVLRQMTVQLGAVELHRDLPAAARCLVATAAAAPDPLERARNLLPFGGPVLALASTAASEPFAETAGALAALPEPPRELLLAVSAQAALAGHRAGLRRAVQALACGPADPAAQAFLGTLAVMTAAGGRSHRRAVRLAVRCVRSAPAAEAGPGVLGAAMALAWCGRLDEAAVWAARAVRSAQRWNRPAELTLALLARADIAVRRGHLTAAEEDARAARELTEQRVHAPALHAAATAMLLRLAVRRGDTCARPDLPEPPADTHPLLRGLVLEASGLAAMARGDHSEALRLFLECGHQLAARGIANPACIPWRSHAAQVYQAMGEPGAARTIVAEPAAGTASHPAASDHVPPIGRTAAAPVRLTPSERRVTELVLQGLSNLEAAERLCLSKRTVDTHLGRIYRKLAIKGRPELAAAVKAL</sequence>
<protein>
    <recommendedName>
        <fullName evidence="3">HTH luxR-type domain-containing protein</fullName>
    </recommendedName>
</protein>
<accession>A0A918I9B2</accession>
<dbReference type="SMART" id="SM00421">
    <property type="entry name" value="HTH_LUXR"/>
    <property type="match status" value="1"/>
</dbReference>
<dbReference type="SUPFAM" id="SSF52540">
    <property type="entry name" value="P-loop containing nucleoside triphosphate hydrolases"/>
    <property type="match status" value="1"/>
</dbReference>
<comment type="caution">
    <text evidence="4">The sequence shown here is derived from an EMBL/GenBank/DDBJ whole genome shotgun (WGS) entry which is preliminary data.</text>
</comment>
<dbReference type="EMBL" id="BMTD01000004">
    <property type="protein sequence ID" value="GGU90617.1"/>
    <property type="molecule type" value="Genomic_DNA"/>
</dbReference>
<dbReference type="SMART" id="SM00382">
    <property type="entry name" value="AAA"/>
    <property type="match status" value="1"/>
</dbReference>
<evidence type="ECO:0000256" key="2">
    <source>
        <dbReference type="ARBA" id="ARBA00022840"/>
    </source>
</evidence>
<dbReference type="PANTHER" id="PTHR16305">
    <property type="entry name" value="TESTICULAR SOLUBLE ADENYLYL CYCLASE"/>
    <property type="match status" value="1"/>
</dbReference>
<dbReference type="InterPro" id="IPR041664">
    <property type="entry name" value="AAA_16"/>
</dbReference>
<proteinExistence type="predicted"/>
<dbReference type="GO" id="GO:0003677">
    <property type="term" value="F:DNA binding"/>
    <property type="evidence" value="ECO:0007669"/>
    <property type="project" value="InterPro"/>
</dbReference>
<dbReference type="CDD" id="cd06170">
    <property type="entry name" value="LuxR_C_like"/>
    <property type="match status" value="1"/>
</dbReference>
<dbReference type="RefSeq" id="WP_191873635.1">
    <property type="nucleotide sequence ID" value="NZ_BMTD01000004.1"/>
</dbReference>
<dbReference type="Gene3D" id="1.10.10.10">
    <property type="entry name" value="Winged helix-like DNA-binding domain superfamily/Winged helix DNA-binding domain"/>
    <property type="match status" value="1"/>
</dbReference>
<dbReference type="InterPro" id="IPR036388">
    <property type="entry name" value="WH-like_DNA-bd_sf"/>
</dbReference>
<dbReference type="PRINTS" id="PR00038">
    <property type="entry name" value="HTHLUXR"/>
</dbReference>
<dbReference type="InterPro" id="IPR016032">
    <property type="entry name" value="Sig_transdc_resp-reg_C-effctor"/>
</dbReference>
<dbReference type="SUPFAM" id="SSF46894">
    <property type="entry name" value="C-terminal effector domain of the bipartite response regulators"/>
    <property type="match status" value="1"/>
</dbReference>
<dbReference type="PANTHER" id="PTHR16305:SF35">
    <property type="entry name" value="TRANSCRIPTIONAL ACTIVATOR DOMAIN"/>
    <property type="match status" value="1"/>
</dbReference>
<dbReference type="AlphaFoldDB" id="A0A918I9B2"/>
<dbReference type="Pfam" id="PF00196">
    <property type="entry name" value="GerE"/>
    <property type="match status" value="1"/>
</dbReference>
<evidence type="ECO:0000313" key="5">
    <source>
        <dbReference type="Proteomes" id="UP000618795"/>
    </source>
</evidence>
<dbReference type="Gene3D" id="1.25.40.10">
    <property type="entry name" value="Tetratricopeptide repeat domain"/>
    <property type="match status" value="1"/>
</dbReference>
<keyword evidence="2" id="KW-0067">ATP-binding</keyword>
<keyword evidence="1" id="KW-0547">Nucleotide-binding</keyword>
<dbReference type="Pfam" id="PF13191">
    <property type="entry name" value="AAA_16"/>
    <property type="match status" value="1"/>
</dbReference>
<dbReference type="Gene3D" id="3.40.50.300">
    <property type="entry name" value="P-loop containing nucleotide triphosphate hydrolases"/>
    <property type="match status" value="1"/>
</dbReference>